<name>A0AAD3E1J9_9CHLO</name>
<dbReference type="InterPro" id="IPR051647">
    <property type="entry name" value="Mediator_comp_sub12"/>
</dbReference>
<feature type="compositionally biased region" description="Low complexity" evidence="2">
    <location>
        <begin position="23"/>
        <end position="60"/>
    </location>
</feature>
<feature type="region of interest" description="Disordered" evidence="2">
    <location>
        <begin position="461"/>
        <end position="507"/>
    </location>
</feature>
<keyword evidence="1" id="KW-0175">Coiled coil</keyword>
<keyword evidence="4" id="KW-1185">Reference proteome</keyword>
<feature type="non-terminal residue" evidence="3">
    <location>
        <position position="1"/>
    </location>
</feature>
<feature type="compositionally biased region" description="Low complexity" evidence="2">
    <location>
        <begin position="465"/>
        <end position="475"/>
    </location>
</feature>
<sequence>GFLHVSARHMAAALSPLRGSNVSPASLYYSSSSSSSSPASSLTSSSSAASDPSAASQLSPEPHVMPHQPQQPPQQQQQPFSPQSLAMMLSALARLRYRPPPQWMEGFLHVCRMQLPYFNAHAACSLAWALTRLDRPNLTWWTKWVKAFTSATHPLLPSMQPRGLCILLWSVSHWRDTLPRDWVLDAAAVGARQLREGAADWNREAAVLEAAVAQAEAVAAAAATAAGNEGVAGAGGGSARSQRLLNQRRLRLLQQQLQQELQQQQWRLRMRSEFLAILVWSLSRLVVRTLPEAWLAQADAATQALMRYSRAAAAASAVVESLDGPTGHPHNSSGSNLTPTAAAAQHHTLGPRELTMLLQGWARLRSPVSESCLSYALSYIEEAGLSYVEAAATCTAPTALHAVQQAPHAGPYYVGPQHVVLVLWSCAVAGWQPSDQLQRLADLHSRLLLLLLQKNKKLAGTLTTQSQHQQQHQQPQPGPQPQQLEAEAAGGPLQQQHQQQQQQHQQLWQQQQQQGAAFHVAQELVLRRQSELGMLVWALQKCGAPHPPPWFTEVLHAMTASMEATAAAAAAAAAAAGPAAQNVRGGGGGGGGRVPNTSVGFRTAAITLVTVATLARACLTWQLYPGDRWVAAAVACLDAGALPTRIRNPHRRTQLESGVRDLLEQLLELPGAGSAEAV</sequence>
<dbReference type="AlphaFoldDB" id="A0AAD3E1J9"/>
<evidence type="ECO:0000313" key="3">
    <source>
        <dbReference type="EMBL" id="GFR50787.1"/>
    </source>
</evidence>
<organism evidence="3 4">
    <name type="scientific">Astrephomene gubernaculifera</name>
    <dbReference type="NCBI Taxonomy" id="47775"/>
    <lineage>
        <taxon>Eukaryota</taxon>
        <taxon>Viridiplantae</taxon>
        <taxon>Chlorophyta</taxon>
        <taxon>core chlorophytes</taxon>
        <taxon>Chlorophyceae</taxon>
        <taxon>CS clade</taxon>
        <taxon>Chlamydomonadales</taxon>
        <taxon>Astrephomenaceae</taxon>
        <taxon>Astrephomene</taxon>
    </lineage>
</organism>
<feature type="compositionally biased region" description="Polar residues" evidence="2">
    <location>
        <begin position="329"/>
        <end position="339"/>
    </location>
</feature>
<dbReference type="PANTHER" id="PTHR46007:SF8">
    <property type="entry name" value="C2H2-TYPE DOMAIN-CONTAINING PROTEIN"/>
    <property type="match status" value="1"/>
</dbReference>
<proteinExistence type="predicted"/>
<comment type="caution">
    <text evidence="3">The sequence shown here is derived from an EMBL/GenBank/DDBJ whole genome shotgun (WGS) entry which is preliminary data.</text>
</comment>
<dbReference type="EMBL" id="BMAR01000041">
    <property type="protein sequence ID" value="GFR50787.1"/>
    <property type="molecule type" value="Genomic_DNA"/>
</dbReference>
<evidence type="ECO:0000256" key="2">
    <source>
        <dbReference type="SAM" id="MobiDB-lite"/>
    </source>
</evidence>
<gene>
    <name evidence="3" type="ORF">Agub_g13052</name>
</gene>
<dbReference type="GO" id="GO:0003713">
    <property type="term" value="F:transcription coactivator activity"/>
    <property type="evidence" value="ECO:0007669"/>
    <property type="project" value="TreeGrafter"/>
</dbReference>
<feature type="region of interest" description="Disordered" evidence="2">
    <location>
        <begin position="321"/>
        <end position="344"/>
    </location>
</feature>
<dbReference type="Proteomes" id="UP001054857">
    <property type="component" value="Unassembled WGS sequence"/>
</dbReference>
<reference evidence="3 4" key="1">
    <citation type="journal article" date="2021" name="Sci. Rep.">
        <title>Genome sequencing of the multicellular alga Astrephomene provides insights into convergent evolution of germ-soma differentiation.</title>
        <authorList>
            <person name="Yamashita S."/>
            <person name="Yamamoto K."/>
            <person name="Matsuzaki R."/>
            <person name="Suzuki S."/>
            <person name="Yamaguchi H."/>
            <person name="Hirooka S."/>
            <person name="Minakuchi Y."/>
            <person name="Miyagishima S."/>
            <person name="Kawachi M."/>
            <person name="Toyoda A."/>
            <person name="Nozaki H."/>
        </authorList>
    </citation>
    <scope>NUCLEOTIDE SEQUENCE [LARGE SCALE GENOMIC DNA]</scope>
    <source>
        <strain evidence="3 4">NIES-4017</strain>
    </source>
</reference>
<feature type="region of interest" description="Disordered" evidence="2">
    <location>
        <begin position="19"/>
        <end position="81"/>
    </location>
</feature>
<protein>
    <submittedName>
        <fullName evidence="3">Uncharacterized protein</fullName>
    </submittedName>
</protein>
<dbReference type="GO" id="GO:0045944">
    <property type="term" value="P:positive regulation of transcription by RNA polymerase II"/>
    <property type="evidence" value="ECO:0007669"/>
    <property type="project" value="TreeGrafter"/>
</dbReference>
<evidence type="ECO:0000313" key="4">
    <source>
        <dbReference type="Proteomes" id="UP001054857"/>
    </source>
</evidence>
<dbReference type="PANTHER" id="PTHR46007">
    <property type="entry name" value="MEDIATOR OF RNA POLYMERASE II TRANSCRIPTION SUBUNIT 12"/>
    <property type="match status" value="1"/>
</dbReference>
<accession>A0AAD3E1J9</accession>
<dbReference type="GO" id="GO:0016592">
    <property type="term" value="C:mediator complex"/>
    <property type="evidence" value="ECO:0007669"/>
    <property type="project" value="TreeGrafter"/>
</dbReference>
<feature type="non-terminal residue" evidence="3">
    <location>
        <position position="678"/>
    </location>
</feature>
<evidence type="ECO:0000256" key="1">
    <source>
        <dbReference type="SAM" id="Coils"/>
    </source>
</evidence>
<feature type="coiled-coil region" evidence="1">
    <location>
        <begin position="191"/>
        <end position="218"/>
    </location>
</feature>
<feature type="compositionally biased region" description="Low complexity" evidence="2">
    <location>
        <begin position="493"/>
        <end position="507"/>
    </location>
</feature>